<dbReference type="SUPFAM" id="SSF47616">
    <property type="entry name" value="GST C-terminal domain-like"/>
    <property type="match status" value="1"/>
</dbReference>
<dbReference type="PROSITE" id="PS50405">
    <property type="entry name" value="GST_CTER"/>
    <property type="match status" value="1"/>
</dbReference>
<dbReference type="InterPro" id="IPR036282">
    <property type="entry name" value="Glutathione-S-Trfase_C_sf"/>
</dbReference>
<dbReference type="AlphaFoldDB" id="A0A385AF63"/>
<dbReference type="SFLD" id="SFLDS00019">
    <property type="entry name" value="Glutathione_Transferase_(cytos"/>
    <property type="match status" value="1"/>
</dbReference>
<dbReference type="InterPro" id="IPR004046">
    <property type="entry name" value="GST_C"/>
</dbReference>
<keyword evidence="3" id="KW-0808">Transferase</keyword>
<dbReference type="EMBL" id="CP031003">
    <property type="protein sequence ID" value="AXN36300.1"/>
    <property type="molecule type" value="Genomic_DNA"/>
</dbReference>
<dbReference type="PROSITE" id="PS50404">
    <property type="entry name" value="GST_NTER"/>
    <property type="match status" value="1"/>
</dbReference>
<dbReference type="GO" id="GO:0016740">
    <property type="term" value="F:transferase activity"/>
    <property type="evidence" value="ECO:0007669"/>
    <property type="project" value="UniProtKB-KW"/>
</dbReference>
<proteinExistence type="predicted"/>
<gene>
    <name evidence="3" type="ORF">DT351_07930</name>
</gene>
<feature type="domain" description="GST N-terminal" evidence="1">
    <location>
        <begin position="1"/>
        <end position="81"/>
    </location>
</feature>
<dbReference type="CDD" id="cd03188">
    <property type="entry name" value="GST_C_Beta"/>
    <property type="match status" value="1"/>
</dbReference>
<dbReference type="Gene3D" id="1.20.1050.10">
    <property type="match status" value="1"/>
</dbReference>
<evidence type="ECO:0000313" key="4">
    <source>
        <dbReference type="Proteomes" id="UP000257607"/>
    </source>
</evidence>
<dbReference type="InterPro" id="IPR036249">
    <property type="entry name" value="Thioredoxin-like_sf"/>
</dbReference>
<dbReference type="InterPro" id="IPR040079">
    <property type="entry name" value="Glutathione_S-Trfase"/>
</dbReference>
<evidence type="ECO:0000259" key="1">
    <source>
        <dbReference type="PROSITE" id="PS50404"/>
    </source>
</evidence>
<organism evidence="3 4">
    <name type="scientific">Latilactobacillus curvatus</name>
    <name type="common">Lactobacillus curvatus</name>
    <dbReference type="NCBI Taxonomy" id="28038"/>
    <lineage>
        <taxon>Bacteria</taxon>
        <taxon>Bacillati</taxon>
        <taxon>Bacillota</taxon>
        <taxon>Bacilli</taxon>
        <taxon>Lactobacillales</taxon>
        <taxon>Lactobacillaceae</taxon>
        <taxon>Latilactobacillus</taxon>
    </lineage>
</organism>
<protein>
    <submittedName>
        <fullName evidence="3">Glutathione S-transferase</fullName>
    </submittedName>
</protein>
<evidence type="ECO:0000313" key="3">
    <source>
        <dbReference type="EMBL" id="AXN36300.1"/>
    </source>
</evidence>
<evidence type="ECO:0000259" key="2">
    <source>
        <dbReference type="PROSITE" id="PS50405"/>
    </source>
</evidence>
<dbReference type="Pfam" id="PF00043">
    <property type="entry name" value="GST_C"/>
    <property type="match status" value="1"/>
</dbReference>
<reference evidence="3 4" key="1">
    <citation type="submission" date="2018-07" db="EMBL/GenBank/DDBJ databases">
        <title>Lactobacillus curvatus genome sequence.</title>
        <authorList>
            <person name="Prechtl R."/>
        </authorList>
    </citation>
    <scope>NUCLEOTIDE SEQUENCE [LARGE SCALE GENOMIC DNA]</scope>
    <source>
        <strain evidence="3 4">TMW 1.1928</strain>
    </source>
</reference>
<dbReference type="PANTHER" id="PTHR44051:SF8">
    <property type="entry name" value="GLUTATHIONE S-TRANSFERASE GSTA"/>
    <property type="match status" value="1"/>
</dbReference>
<accession>A0A385AF63</accession>
<dbReference type="CDD" id="cd03057">
    <property type="entry name" value="GST_N_Beta"/>
    <property type="match status" value="1"/>
</dbReference>
<feature type="domain" description="GST C-terminal" evidence="2">
    <location>
        <begin position="86"/>
        <end position="209"/>
    </location>
</feature>
<dbReference type="RefSeq" id="WP_116843681.1">
    <property type="nucleotide sequence ID" value="NZ_CP031003.1"/>
</dbReference>
<dbReference type="SFLD" id="SFLDG00358">
    <property type="entry name" value="Main_(cytGST)"/>
    <property type="match status" value="1"/>
</dbReference>
<dbReference type="Proteomes" id="UP000257607">
    <property type="component" value="Chromosome"/>
</dbReference>
<dbReference type="InterPro" id="IPR010987">
    <property type="entry name" value="Glutathione-S-Trfase_C-like"/>
</dbReference>
<dbReference type="Gene3D" id="3.40.30.10">
    <property type="entry name" value="Glutaredoxin"/>
    <property type="match status" value="1"/>
</dbReference>
<dbReference type="SUPFAM" id="SSF52833">
    <property type="entry name" value="Thioredoxin-like"/>
    <property type="match status" value="1"/>
</dbReference>
<dbReference type="InterPro" id="IPR004045">
    <property type="entry name" value="Glutathione_S-Trfase_N"/>
</dbReference>
<name>A0A385AF63_LATCU</name>
<dbReference type="SFLD" id="SFLDG01150">
    <property type="entry name" value="Main.1:_Beta-like"/>
    <property type="match status" value="1"/>
</dbReference>
<dbReference type="Pfam" id="PF13409">
    <property type="entry name" value="GST_N_2"/>
    <property type="match status" value="1"/>
</dbReference>
<dbReference type="PANTHER" id="PTHR44051">
    <property type="entry name" value="GLUTATHIONE S-TRANSFERASE-RELATED"/>
    <property type="match status" value="1"/>
</dbReference>
<sequence length="209" mass="24056">MNTLFYVSGASSLSAHILLEKSRLPYTVTPVNLDTHTTSLGDYHQLNPKNYIPALQTESGDFMTECAVILEYISHQSPLPLMADYATEQYWQQRMWLNYITTELHKNFISPFRKGNWLPNTPESQDLVRSRVFPRLAYIEKALAGQSFLVANQFSAPDAYLFVMTNWCRRLAFSLTDFPNLDRFDQHMRQDPAMQSVLKQEGNPHSSKA</sequence>